<dbReference type="CDD" id="cd01283">
    <property type="entry name" value="cytidine_deaminase"/>
    <property type="match status" value="1"/>
</dbReference>
<keyword evidence="8 14" id="KW-0862">Zinc</keyword>
<dbReference type="SUPFAM" id="SSF53927">
    <property type="entry name" value="Cytidine deaminase-like"/>
    <property type="match status" value="1"/>
</dbReference>
<evidence type="ECO:0000256" key="5">
    <source>
        <dbReference type="ARBA" id="ARBA00018266"/>
    </source>
</evidence>
<evidence type="ECO:0000256" key="7">
    <source>
        <dbReference type="ARBA" id="ARBA00022801"/>
    </source>
</evidence>
<feature type="binding site" evidence="13">
    <location>
        <begin position="42"/>
        <end position="48"/>
    </location>
    <ligand>
        <name>substrate</name>
    </ligand>
</feature>
<dbReference type="GO" id="GO:0042802">
    <property type="term" value="F:identical protein binding"/>
    <property type="evidence" value="ECO:0007669"/>
    <property type="project" value="UniProtKB-ARBA"/>
</dbReference>
<keyword evidence="6 14" id="KW-0479">Metal-binding</keyword>
<dbReference type="GO" id="GO:0055086">
    <property type="term" value="P:nucleobase-containing small molecule metabolic process"/>
    <property type="evidence" value="ECO:0007669"/>
    <property type="project" value="UniProtKB-ARBA"/>
</dbReference>
<evidence type="ECO:0000256" key="14">
    <source>
        <dbReference type="PIRSR" id="PIRSR606262-3"/>
    </source>
</evidence>
<gene>
    <name evidence="17" type="ORF">B5E91_05930</name>
</gene>
<feature type="domain" description="CMP/dCMP-type deaminase" evidence="16">
    <location>
        <begin position="1"/>
        <end position="129"/>
    </location>
</feature>
<evidence type="ECO:0000256" key="4">
    <source>
        <dbReference type="ARBA" id="ARBA00012783"/>
    </source>
</evidence>
<dbReference type="FunFam" id="3.40.140.10:FF:000008">
    <property type="entry name" value="Cytidine deaminase"/>
    <property type="match status" value="1"/>
</dbReference>
<evidence type="ECO:0000256" key="11">
    <source>
        <dbReference type="ARBA" id="ARBA00049558"/>
    </source>
</evidence>
<sequence>MLYQTIIDKAFEASKNSYSPYSNFKVGACLKTKDGKYFIGTNIENASYGASMCAERNAIYSAYCNGYRKNDIELLAVVASSDKIISPCGICRQVMSELLPENCLIILANFQEYKTILMKELLPMAFTEENLSCLNQDL</sequence>
<evidence type="ECO:0000256" key="12">
    <source>
        <dbReference type="PIRSR" id="PIRSR606262-1"/>
    </source>
</evidence>
<dbReference type="GO" id="GO:0005829">
    <property type="term" value="C:cytosol"/>
    <property type="evidence" value="ECO:0007669"/>
    <property type="project" value="TreeGrafter"/>
</dbReference>
<dbReference type="EMBL" id="NFLB01000005">
    <property type="protein sequence ID" value="OUQ05554.1"/>
    <property type="molecule type" value="Genomic_DNA"/>
</dbReference>
<evidence type="ECO:0000256" key="10">
    <source>
        <dbReference type="ARBA" id="ARBA00049252"/>
    </source>
</evidence>
<evidence type="ECO:0000256" key="9">
    <source>
        <dbReference type="ARBA" id="ARBA00032005"/>
    </source>
</evidence>
<dbReference type="InterPro" id="IPR050202">
    <property type="entry name" value="Cyt/Deoxycyt_deaminase"/>
</dbReference>
<dbReference type="InterPro" id="IPR002125">
    <property type="entry name" value="CMP_dCMP_dom"/>
</dbReference>
<organism evidence="17 18">
    <name type="scientific">Thomasclavelia spiroformis</name>
    <dbReference type="NCBI Taxonomy" id="29348"/>
    <lineage>
        <taxon>Bacteria</taxon>
        <taxon>Bacillati</taxon>
        <taxon>Bacillota</taxon>
        <taxon>Erysipelotrichia</taxon>
        <taxon>Erysipelotrichales</taxon>
        <taxon>Coprobacillaceae</taxon>
        <taxon>Thomasclavelia</taxon>
    </lineage>
</organism>
<evidence type="ECO:0000256" key="1">
    <source>
        <dbReference type="ARBA" id="ARBA00001947"/>
    </source>
</evidence>
<feature type="binding site" evidence="14">
    <location>
        <position position="91"/>
    </location>
    <ligand>
        <name>Zn(2+)</name>
        <dbReference type="ChEBI" id="CHEBI:29105"/>
        <note>catalytic</note>
    </ligand>
</feature>
<protein>
    <recommendedName>
        <fullName evidence="5 15">Cytidine deaminase</fullName>
        <ecNumber evidence="4 15">3.5.4.5</ecNumber>
    </recommendedName>
    <alternativeName>
        <fullName evidence="9 15">Cytidine aminohydrolase</fullName>
    </alternativeName>
</protein>
<comment type="function">
    <text evidence="2 15">This enzyme scavenges exogenous and endogenous cytidine and 2'-deoxycytidine for UMP synthesis.</text>
</comment>
<comment type="cofactor">
    <cofactor evidence="1 14 15">
        <name>Zn(2+)</name>
        <dbReference type="ChEBI" id="CHEBI:29105"/>
    </cofactor>
</comment>
<dbReference type="AlphaFoldDB" id="A0A1Y4QJW2"/>
<feature type="active site" description="Proton donor" evidence="12">
    <location>
        <position position="55"/>
    </location>
</feature>
<evidence type="ECO:0000256" key="13">
    <source>
        <dbReference type="PIRSR" id="PIRSR606262-2"/>
    </source>
</evidence>
<dbReference type="GO" id="GO:0008270">
    <property type="term" value="F:zinc ion binding"/>
    <property type="evidence" value="ECO:0007669"/>
    <property type="project" value="UniProtKB-UniRule"/>
</dbReference>
<comment type="caution">
    <text evidence="17">The sequence shown here is derived from an EMBL/GenBank/DDBJ whole genome shotgun (WGS) entry which is preliminary data.</text>
</comment>
<evidence type="ECO:0000313" key="17">
    <source>
        <dbReference type="EMBL" id="OUQ05554.1"/>
    </source>
</evidence>
<comment type="similarity">
    <text evidence="3 15">Belongs to the cytidine and deoxycytidylate deaminase family.</text>
</comment>
<dbReference type="PANTHER" id="PTHR11644">
    <property type="entry name" value="CYTIDINE DEAMINASE"/>
    <property type="match status" value="1"/>
</dbReference>
<reference evidence="18" key="1">
    <citation type="submission" date="2017-04" db="EMBL/GenBank/DDBJ databases">
        <title>Function of individual gut microbiota members based on whole genome sequencing of pure cultures obtained from chicken caecum.</title>
        <authorList>
            <person name="Medvecky M."/>
            <person name="Cejkova D."/>
            <person name="Polansky O."/>
            <person name="Karasova D."/>
            <person name="Kubasova T."/>
            <person name="Cizek A."/>
            <person name="Rychlik I."/>
        </authorList>
    </citation>
    <scope>NUCLEOTIDE SEQUENCE [LARGE SCALE GENOMIC DNA]</scope>
    <source>
        <strain evidence="18">An149</strain>
    </source>
</reference>
<feature type="binding site" evidence="14">
    <location>
        <position position="88"/>
    </location>
    <ligand>
        <name>Zn(2+)</name>
        <dbReference type="ChEBI" id="CHEBI:29105"/>
        <note>catalytic</note>
    </ligand>
</feature>
<dbReference type="InterPro" id="IPR006262">
    <property type="entry name" value="Cyt_deam_tetra"/>
</dbReference>
<dbReference type="PANTHER" id="PTHR11644:SF2">
    <property type="entry name" value="CYTIDINE DEAMINASE"/>
    <property type="match status" value="1"/>
</dbReference>
<name>A0A1Y4QJW2_9FIRM</name>
<evidence type="ECO:0000256" key="3">
    <source>
        <dbReference type="ARBA" id="ARBA00006576"/>
    </source>
</evidence>
<dbReference type="InterPro" id="IPR016193">
    <property type="entry name" value="Cytidine_deaminase-like"/>
</dbReference>
<dbReference type="GO" id="GO:0072527">
    <property type="term" value="P:pyrimidine-containing compound metabolic process"/>
    <property type="evidence" value="ECO:0007669"/>
    <property type="project" value="UniProtKB-ARBA"/>
</dbReference>
<evidence type="ECO:0000256" key="6">
    <source>
        <dbReference type="ARBA" id="ARBA00022723"/>
    </source>
</evidence>
<dbReference type="PROSITE" id="PS00903">
    <property type="entry name" value="CYT_DCMP_DEAMINASES_1"/>
    <property type="match status" value="1"/>
</dbReference>
<keyword evidence="7 15" id="KW-0378">Hydrolase</keyword>
<evidence type="ECO:0000256" key="2">
    <source>
        <dbReference type="ARBA" id="ARBA00003949"/>
    </source>
</evidence>
<dbReference type="Gene3D" id="3.40.140.10">
    <property type="entry name" value="Cytidine Deaminase, domain 2"/>
    <property type="match status" value="1"/>
</dbReference>
<dbReference type="RefSeq" id="WP_004610340.1">
    <property type="nucleotide sequence ID" value="NZ_CABKNM010000002.1"/>
</dbReference>
<evidence type="ECO:0000256" key="8">
    <source>
        <dbReference type="ARBA" id="ARBA00022833"/>
    </source>
</evidence>
<dbReference type="Proteomes" id="UP000196258">
    <property type="component" value="Unassembled WGS sequence"/>
</dbReference>
<dbReference type="PROSITE" id="PS51747">
    <property type="entry name" value="CYT_DCMP_DEAMINASES_2"/>
    <property type="match status" value="1"/>
</dbReference>
<dbReference type="InterPro" id="IPR016192">
    <property type="entry name" value="APOBEC/CMP_deaminase_Zn-bd"/>
</dbReference>
<dbReference type="EC" id="3.5.4.5" evidence="4 15"/>
<dbReference type="NCBIfam" id="NF004064">
    <property type="entry name" value="PRK05578.1"/>
    <property type="match status" value="1"/>
</dbReference>
<dbReference type="GO" id="GO:0004126">
    <property type="term" value="F:cytidine deaminase activity"/>
    <property type="evidence" value="ECO:0007669"/>
    <property type="project" value="UniProtKB-UniRule"/>
</dbReference>
<dbReference type="GeneID" id="94016952"/>
<comment type="catalytic activity">
    <reaction evidence="11 15">
        <text>cytidine + H2O + H(+) = uridine + NH4(+)</text>
        <dbReference type="Rhea" id="RHEA:16069"/>
        <dbReference type="ChEBI" id="CHEBI:15377"/>
        <dbReference type="ChEBI" id="CHEBI:15378"/>
        <dbReference type="ChEBI" id="CHEBI:16704"/>
        <dbReference type="ChEBI" id="CHEBI:17562"/>
        <dbReference type="ChEBI" id="CHEBI:28938"/>
        <dbReference type="EC" id="3.5.4.5"/>
    </reaction>
</comment>
<dbReference type="NCBIfam" id="TIGR01354">
    <property type="entry name" value="cyt_deam_tetra"/>
    <property type="match status" value="1"/>
</dbReference>
<evidence type="ECO:0000256" key="15">
    <source>
        <dbReference type="RuleBase" id="RU364006"/>
    </source>
</evidence>
<accession>A0A1Y4QJW2</accession>
<feature type="binding site" evidence="14">
    <location>
        <position position="53"/>
    </location>
    <ligand>
        <name>Zn(2+)</name>
        <dbReference type="ChEBI" id="CHEBI:29105"/>
        <note>catalytic</note>
    </ligand>
</feature>
<evidence type="ECO:0000313" key="18">
    <source>
        <dbReference type="Proteomes" id="UP000196258"/>
    </source>
</evidence>
<comment type="catalytic activity">
    <reaction evidence="10 15">
        <text>2'-deoxycytidine + H2O + H(+) = 2'-deoxyuridine + NH4(+)</text>
        <dbReference type="Rhea" id="RHEA:13433"/>
        <dbReference type="ChEBI" id="CHEBI:15377"/>
        <dbReference type="ChEBI" id="CHEBI:15378"/>
        <dbReference type="ChEBI" id="CHEBI:15698"/>
        <dbReference type="ChEBI" id="CHEBI:16450"/>
        <dbReference type="ChEBI" id="CHEBI:28938"/>
        <dbReference type="EC" id="3.5.4.5"/>
    </reaction>
</comment>
<dbReference type="Pfam" id="PF00383">
    <property type="entry name" value="dCMP_cyt_deam_1"/>
    <property type="match status" value="1"/>
</dbReference>
<evidence type="ECO:0000259" key="16">
    <source>
        <dbReference type="PROSITE" id="PS51747"/>
    </source>
</evidence>
<proteinExistence type="inferred from homology"/>